<reference evidence="2" key="2">
    <citation type="journal article" date="2021" name="PeerJ">
        <title>Extensive microbial diversity within the chicken gut microbiome revealed by metagenomics and culture.</title>
        <authorList>
            <person name="Gilroy R."/>
            <person name="Ravi A."/>
            <person name="Getino M."/>
            <person name="Pursley I."/>
            <person name="Horton D.L."/>
            <person name="Alikhan N.F."/>
            <person name="Baker D."/>
            <person name="Gharbi K."/>
            <person name="Hall N."/>
            <person name="Watson M."/>
            <person name="Adriaenssens E.M."/>
            <person name="Foster-Nyarko E."/>
            <person name="Jarju S."/>
            <person name="Secka A."/>
            <person name="Antonio M."/>
            <person name="Oren A."/>
            <person name="Chaudhuri R.R."/>
            <person name="La Ragione R."/>
            <person name="Hildebrand F."/>
            <person name="Pallen M.J."/>
        </authorList>
    </citation>
    <scope>NUCLEOTIDE SEQUENCE</scope>
    <source>
        <strain evidence="2">CHK187-14744</strain>
    </source>
</reference>
<proteinExistence type="predicted"/>
<dbReference type="Proteomes" id="UP000824164">
    <property type="component" value="Unassembled WGS sequence"/>
</dbReference>
<dbReference type="NCBIfam" id="TIGR03064">
    <property type="entry name" value="sortase_srtB"/>
    <property type="match status" value="1"/>
</dbReference>
<dbReference type="AlphaFoldDB" id="A0A9D1HHA3"/>
<comment type="caution">
    <text evidence="2">The sequence shown here is derived from an EMBL/GenBank/DDBJ whole genome shotgun (WGS) entry which is preliminary data.</text>
</comment>
<dbReference type="CDD" id="cd05826">
    <property type="entry name" value="Sortase_B"/>
    <property type="match status" value="1"/>
</dbReference>
<dbReference type="SUPFAM" id="SSF63817">
    <property type="entry name" value="Sortase"/>
    <property type="match status" value="1"/>
</dbReference>
<dbReference type="InterPro" id="IPR009835">
    <property type="entry name" value="SrtB"/>
</dbReference>
<dbReference type="GO" id="GO:0016787">
    <property type="term" value="F:hydrolase activity"/>
    <property type="evidence" value="ECO:0007669"/>
    <property type="project" value="UniProtKB-KW"/>
</dbReference>
<dbReference type="InterPro" id="IPR023365">
    <property type="entry name" value="Sortase_dom-sf"/>
</dbReference>
<dbReference type="EMBL" id="DVLT01000019">
    <property type="protein sequence ID" value="HIU02187.1"/>
    <property type="molecule type" value="Genomic_DNA"/>
</dbReference>
<accession>A0A9D1HHA3</accession>
<feature type="transmembrane region" description="Helical" evidence="1">
    <location>
        <begin position="12"/>
        <end position="34"/>
    </location>
</feature>
<gene>
    <name evidence="2" type="primary">srtB</name>
    <name evidence="2" type="ORF">IAB63_02905</name>
</gene>
<keyword evidence="1" id="KW-0812">Transmembrane</keyword>
<dbReference type="EC" id="3.4.22.71" evidence="2"/>
<protein>
    <submittedName>
        <fullName evidence="2">Class B sortase</fullName>
        <ecNumber evidence="2">3.4.22.71</ecNumber>
    </submittedName>
</protein>
<reference evidence="2" key="1">
    <citation type="submission" date="2020-10" db="EMBL/GenBank/DDBJ databases">
        <authorList>
            <person name="Gilroy R."/>
        </authorList>
    </citation>
    <scope>NUCLEOTIDE SEQUENCE</scope>
    <source>
        <strain evidence="2">CHK187-14744</strain>
    </source>
</reference>
<keyword evidence="2" id="KW-0378">Hydrolase</keyword>
<sequence length="265" mass="30204">MEHTSEYYRTKALNILVNGLAALFFLCCLAYAGYSLWDNWHVLSAADSIRDELVAYRPTNEENLSYSFQELMALNPDVCAWITIDNTNIDYPVVQGEDNFEYLDKNALGEDSASGSIFLDYQNSPDFTDFYTILMGHHMQGGKMFGDMDLFMDETFFRENVTGTLYLPDRILQLETAAFISADAYDKYLYRTDWSSEESRRELISYIYDTAVYTRGETLIPDDQIISLSTCASGSTNARMLLICRVTGVSYAEEGSEDNIYEPNN</sequence>
<keyword evidence="1" id="KW-0472">Membrane</keyword>
<evidence type="ECO:0000313" key="3">
    <source>
        <dbReference type="Proteomes" id="UP000824164"/>
    </source>
</evidence>
<evidence type="ECO:0000256" key="1">
    <source>
        <dbReference type="SAM" id="Phobius"/>
    </source>
</evidence>
<organism evidence="2 3">
    <name type="scientific">Candidatus Onthocola gallistercoris</name>
    <dbReference type="NCBI Taxonomy" id="2840876"/>
    <lineage>
        <taxon>Bacteria</taxon>
        <taxon>Bacillati</taxon>
        <taxon>Bacillota</taxon>
        <taxon>Bacilli</taxon>
        <taxon>Candidatus Onthocola</taxon>
    </lineage>
</organism>
<evidence type="ECO:0000313" key="2">
    <source>
        <dbReference type="EMBL" id="HIU02187.1"/>
    </source>
</evidence>
<name>A0A9D1HHA3_9FIRM</name>
<dbReference type="Gene3D" id="2.40.260.10">
    <property type="entry name" value="Sortase"/>
    <property type="match status" value="1"/>
</dbReference>
<keyword evidence="1" id="KW-1133">Transmembrane helix</keyword>